<reference evidence="1 2" key="2">
    <citation type="submission" date="2018-11" db="EMBL/GenBank/DDBJ databases">
        <authorList>
            <consortium name="Pathogen Informatics"/>
        </authorList>
    </citation>
    <scope>NUCLEOTIDE SEQUENCE [LARGE SCALE GENOMIC DNA]</scope>
    <source>
        <strain evidence="1 2">NST_G2</strain>
    </source>
</reference>
<dbReference type="Proteomes" id="UP000275846">
    <property type="component" value="Unassembled WGS sequence"/>
</dbReference>
<accession>A0A183TLM7</accession>
<gene>
    <name evidence="1" type="ORF">SSLN_LOCUS17375</name>
</gene>
<evidence type="ECO:0000313" key="2">
    <source>
        <dbReference type="Proteomes" id="UP000275846"/>
    </source>
</evidence>
<evidence type="ECO:0000313" key="3">
    <source>
        <dbReference type="WBParaSite" id="SSLN_0001803601-mRNA-1"/>
    </source>
</evidence>
<dbReference type="WBParaSite" id="SSLN_0001803601-mRNA-1">
    <property type="protein sequence ID" value="SSLN_0001803601-mRNA-1"/>
    <property type="gene ID" value="SSLN_0001803601"/>
</dbReference>
<sequence length="139" mass="15341">MRLFRFVKLQQSLLYLSGHLQPPATCYLPTTDPATSDGDSILTCPHSDLTVTSRIRPIYHLRIHHTETSEPVPGVPPPPLPSLSLCIQSPHGPIRSHLHPRKRNPAHLTPCASINMPLTSHSMKVTIPAGTAPPMHIRH</sequence>
<dbReference type="EMBL" id="UYSU01042422">
    <property type="protein sequence ID" value="VDM03761.1"/>
    <property type="molecule type" value="Genomic_DNA"/>
</dbReference>
<name>A0A183TLM7_SCHSO</name>
<protein>
    <submittedName>
        <fullName evidence="1 3">Uncharacterized protein</fullName>
    </submittedName>
</protein>
<organism evidence="3">
    <name type="scientific">Schistocephalus solidus</name>
    <name type="common">Tapeworm</name>
    <dbReference type="NCBI Taxonomy" id="70667"/>
    <lineage>
        <taxon>Eukaryota</taxon>
        <taxon>Metazoa</taxon>
        <taxon>Spiralia</taxon>
        <taxon>Lophotrochozoa</taxon>
        <taxon>Platyhelminthes</taxon>
        <taxon>Cestoda</taxon>
        <taxon>Eucestoda</taxon>
        <taxon>Diphyllobothriidea</taxon>
        <taxon>Diphyllobothriidae</taxon>
        <taxon>Schistocephalus</taxon>
    </lineage>
</organism>
<reference evidence="3" key="1">
    <citation type="submission" date="2016-06" db="UniProtKB">
        <authorList>
            <consortium name="WormBaseParasite"/>
        </authorList>
    </citation>
    <scope>IDENTIFICATION</scope>
</reference>
<dbReference type="AlphaFoldDB" id="A0A183TLM7"/>
<evidence type="ECO:0000313" key="1">
    <source>
        <dbReference type="EMBL" id="VDM03761.1"/>
    </source>
</evidence>
<proteinExistence type="predicted"/>
<keyword evidence="2" id="KW-1185">Reference proteome</keyword>